<evidence type="ECO:0000313" key="2">
    <source>
        <dbReference type="EMBL" id="BAV96348.1"/>
    </source>
</evidence>
<reference evidence="2 3" key="1">
    <citation type="journal article" date="2017" name="DNA Res.">
        <title>Complete genome sequence and expression profile of the commercial lytic enzyme producer Lysobacter enzymogenes M497-1.</title>
        <authorList>
            <person name="Takami H."/>
            <person name="Toyoda A."/>
            <person name="Uchiyama I."/>
            <person name="Itoh T."/>
            <person name="Takaki Y."/>
            <person name="Arai W."/>
            <person name="Nishi S."/>
            <person name="Kawai M."/>
            <person name="Shinya K."/>
            <person name="Ikeda H."/>
        </authorList>
    </citation>
    <scope>NUCLEOTIDE SEQUENCE [LARGE SCALE GENOMIC DNA]</scope>
    <source>
        <strain evidence="2 3">M497-1</strain>
    </source>
</reference>
<dbReference type="Proteomes" id="UP000218824">
    <property type="component" value="Chromosome"/>
</dbReference>
<evidence type="ECO:0000313" key="3">
    <source>
        <dbReference type="Proteomes" id="UP000218824"/>
    </source>
</evidence>
<name>A0AAU9AHI5_LYSEN</name>
<dbReference type="EMBL" id="AP014940">
    <property type="protein sequence ID" value="BAV96348.1"/>
    <property type="molecule type" value="Genomic_DNA"/>
</dbReference>
<organism evidence="2 3">
    <name type="scientific">Lysobacter enzymogenes</name>
    <dbReference type="NCBI Taxonomy" id="69"/>
    <lineage>
        <taxon>Bacteria</taxon>
        <taxon>Pseudomonadati</taxon>
        <taxon>Pseudomonadota</taxon>
        <taxon>Gammaproteobacteria</taxon>
        <taxon>Lysobacterales</taxon>
        <taxon>Lysobacteraceae</taxon>
        <taxon>Lysobacter</taxon>
    </lineage>
</organism>
<feature type="chain" id="PRO_5043493647" evidence="1">
    <location>
        <begin position="41"/>
        <end position="161"/>
    </location>
</feature>
<protein>
    <submittedName>
        <fullName evidence="2">Uncharacterized protein</fullName>
    </submittedName>
</protein>
<gene>
    <name evidence="2" type="ORF">LEN_0861</name>
</gene>
<proteinExistence type="predicted"/>
<dbReference type="GeneID" id="83062754"/>
<dbReference type="AlphaFoldDB" id="A0AAU9AHI5"/>
<keyword evidence="1" id="KW-0732">Signal</keyword>
<evidence type="ECO:0000256" key="1">
    <source>
        <dbReference type="SAM" id="SignalP"/>
    </source>
</evidence>
<dbReference type="KEGG" id="lem:LEN_0861"/>
<sequence>MSHASVRAAGSGPSRFRRARRAALAAALLAAFALPGTAAAGGTLTCKLRFSMSGWSVFYKTSSGSGTVSCSNGQSFGVKIRAKGGGLTVGKSRIDHGTGEFAGVHRISDVLGSYASAEAHAGAARSSKAQVMTKGEVSLALAGTGQGWDLGVAFGKFTLSR</sequence>
<feature type="signal peptide" evidence="1">
    <location>
        <begin position="1"/>
        <end position="40"/>
    </location>
</feature>
<accession>A0AAU9AHI5</accession>
<dbReference type="RefSeq" id="WP_232518410.1">
    <property type="nucleotide sequence ID" value="NZ_AP014940.1"/>
</dbReference>